<keyword evidence="1" id="KW-0732">Signal</keyword>
<evidence type="ECO:0008006" key="4">
    <source>
        <dbReference type="Google" id="ProtNLM"/>
    </source>
</evidence>
<accession>A0ABV5IYX9</accession>
<gene>
    <name evidence="2" type="ORF">ACFFV7_49140</name>
</gene>
<sequence>MRSRPSSAAALLIVGMAVTLTAAALPAQAATGQVVVFSTEFQPLDVYDNPTRCTKLPLAAHTLNNQTDGDVTLYGDPMCMRAVVTVRPGHGSHVPPMSGSFRA</sequence>
<keyword evidence="3" id="KW-1185">Reference proteome</keyword>
<dbReference type="RefSeq" id="WP_229824949.1">
    <property type="nucleotide sequence ID" value="NZ_BMRC01000034.1"/>
</dbReference>
<dbReference type="Proteomes" id="UP001589647">
    <property type="component" value="Unassembled WGS sequence"/>
</dbReference>
<reference evidence="2 3" key="1">
    <citation type="submission" date="2024-09" db="EMBL/GenBank/DDBJ databases">
        <authorList>
            <person name="Sun Q."/>
            <person name="Mori K."/>
        </authorList>
    </citation>
    <scope>NUCLEOTIDE SEQUENCE [LARGE SCALE GENOMIC DNA]</scope>
    <source>
        <strain evidence="2 3">CCM 3426</strain>
    </source>
</reference>
<evidence type="ECO:0000313" key="2">
    <source>
        <dbReference type="EMBL" id="MFB9209223.1"/>
    </source>
</evidence>
<feature type="chain" id="PRO_5046830063" description="Secreted protein" evidence="1">
    <location>
        <begin position="30"/>
        <end position="103"/>
    </location>
</feature>
<protein>
    <recommendedName>
        <fullName evidence="4">Secreted protein</fullName>
    </recommendedName>
</protein>
<comment type="caution">
    <text evidence="2">The sequence shown here is derived from an EMBL/GenBank/DDBJ whole genome shotgun (WGS) entry which is preliminary data.</text>
</comment>
<proteinExistence type="predicted"/>
<evidence type="ECO:0000256" key="1">
    <source>
        <dbReference type="SAM" id="SignalP"/>
    </source>
</evidence>
<organism evidence="2 3">
    <name type="scientific">Nonomuraea spiralis</name>
    <dbReference type="NCBI Taxonomy" id="46182"/>
    <lineage>
        <taxon>Bacteria</taxon>
        <taxon>Bacillati</taxon>
        <taxon>Actinomycetota</taxon>
        <taxon>Actinomycetes</taxon>
        <taxon>Streptosporangiales</taxon>
        <taxon>Streptosporangiaceae</taxon>
        <taxon>Nonomuraea</taxon>
    </lineage>
</organism>
<evidence type="ECO:0000313" key="3">
    <source>
        <dbReference type="Proteomes" id="UP001589647"/>
    </source>
</evidence>
<name>A0ABV5IYX9_9ACTN</name>
<feature type="signal peptide" evidence="1">
    <location>
        <begin position="1"/>
        <end position="29"/>
    </location>
</feature>
<dbReference type="EMBL" id="JBHMEI010000098">
    <property type="protein sequence ID" value="MFB9209223.1"/>
    <property type="molecule type" value="Genomic_DNA"/>
</dbReference>